<dbReference type="PROSITE" id="PS50263">
    <property type="entry name" value="CN_HYDROLASE"/>
    <property type="match status" value="1"/>
</dbReference>
<dbReference type="Pfam" id="PF00795">
    <property type="entry name" value="CN_hydrolase"/>
    <property type="match status" value="1"/>
</dbReference>
<dbReference type="SUPFAM" id="SSF56317">
    <property type="entry name" value="Carbon-nitrogen hydrolase"/>
    <property type="match status" value="1"/>
</dbReference>
<name>A0A366I9Y9_9FIRM</name>
<dbReference type="Gene3D" id="3.60.110.10">
    <property type="entry name" value="Carbon-nitrogen hydrolase"/>
    <property type="match status" value="1"/>
</dbReference>
<dbReference type="InterPro" id="IPR003010">
    <property type="entry name" value="C-N_Hydrolase"/>
</dbReference>
<dbReference type="CDD" id="cd07572">
    <property type="entry name" value="nit"/>
    <property type="match status" value="1"/>
</dbReference>
<reference evidence="4 5" key="1">
    <citation type="submission" date="2018-06" db="EMBL/GenBank/DDBJ databases">
        <title>Genomic Encyclopedia of Type Strains, Phase IV (KMG-IV): sequencing the most valuable type-strain genomes for metagenomic binning, comparative biology and taxonomic classification.</title>
        <authorList>
            <person name="Goeker M."/>
        </authorList>
    </citation>
    <scope>NUCLEOTIDE SEQUENCE [LARGE SCALE GENOMIC DNA]</scope>
    <source>
        <strain evidence="4 5">DSM 22112</strain>
    </source>
</reference>
<keyword evidence="2 4" id="KW-0378">Hydrolase</keyword>
<evidence type="ECO:0000256" key="1">
    <source>
        <dbReference type="ARBA" id="ARBA00010613"/>
    </source>
</evidence>
<evidence type="ECO:0000313" key="5">
    <source>
        <dbReference type="Proteomes" id="UP000253490"/>
    </source>
</evidence>
<dbReference type="Proteomes" id="UP000253490">
    <property type="component" value="Unassembled WGS sequence"/>
</dbReference>
<dbReference type="GO" id="GO:0016811">
    <property type="term" value="F:hydrolase activity, acting on carbon-nitrogen (but not peptide) bonds, in linear amides"/>
    <property type="evidence" value="ECO:0007669"/>
    <property type="project" value="InterPro"/>
</dbReference>
<dbReference type="OrthoDB" id="9811121at2"/>
<dbReference type="PANTHER" id="PTHR23088">
    <property type="entry name" value="NITRILASE-RELATED"/>
    <property type="match status" value="1"/>
</dbReference>
<organism evidence="4 5">
    <name type="scientific">Alkalibaculum bacchi</name>
    <dbReference type="NCBI Taxonomy" id="645887"/>
    <lineage>
        <taxon>Bacteria</taxon>
        <taxon>Bacillati</taxon>
        <taxon>Bacillota</taxon>
        <taxon>Clostridia</taxon>
        <taxon>Eubacteriales</taxon>
        <taxon>Eubacteriaceae</taxon>
        <taxon>Alkalibaculum</taxon>
    </lineage>
</organism>
<dbReference type="RefSeq" id="WP_113920193.1">
    <property type="nucleotide sequence ID" value="NZ_QNRX01000005.1"/>
</dbReference>
<dbReference type="PROSITE" id="PS01227">
    <property type="entry name" value="UPF0012"/>
    <property type="match status" value="1"/>
</dbReference>
<accession>A0A366I9Y9</accession>
<dbReference type="InterPro" id="IPR045254">
    <property type="entry name" value="Nit1/2_C-N_Hydrolase"/>
</dbReference>
<dbReference type="InterPro" id="IPR036526">
    <property type="entry name" value="C-N_Hydrolase_sf"/>
</dbReference>
<evidence type="ECO:0000256" key="2">
    <source>
        <dbReference type="ARBA" id="ARBA00022801"/>
    </source>
</evidence>
<dbReference type="PANTHER" id="PTHR23088:SF27">
    <property type="entry name" value="DEAMINATED GLUTATHIONE AMIDASE"/>
    <property type="match status" value="1"/>
</dbReference>
<dbReference type="EMBL" id="QNRX01000005">
    <property type="protein sequence ID" value="RBP66763.1"/>
    <property type="molecule type" value="Genomic_DNA"/>
</dbReference>
<proteinExistence type="inferred from homology"/>
<dbReference type="AlphaFoldDB" id="A0A366I9Y9"/>
<feature type="domain" description="CN hydrolase" evidence="3">
    <location>
        <begin position="5"/>
        <end position="246"/>
    </location>
</feature>
<gene>
    <name evidence="4" type="ORF">DES36_105148</name>
</gene>
<sequence length="272" mass="30620">MKNKFTLAAIQLNTQDDKEQNLKDMERYIAQAASKRADIVALPEMMNYIGKDYLEGEEIPGRTTNILCKLAKKYNLWIHGGSISESNGEKLPFNTTVFINPNGEIIAKYSKLHMFDVELKDGTKVRESDHFTPGEEIVTAQTDLATFGFAICYDMRFPELFRIMALQGAQVIIVPANFTMHTGKDHWEPLLRARAIENACYVVAPAQIGNKSRFASYGKTMIIDPWGNIIAKASDIPCVITAEIDLSLIASIRAQIPSIKSRREDVYKLERI</sequence>
<dbReference type="InterPro" id="IPR001110">
    <property type="entry name" value="UPF0012_CS"/>
</dbReference>
<evidence type="ECO:0000313" key="4">
    <source>
        <dbReference type="EMBL" id="RBP66763.1"/>
    </source>
</evidence>
<comment type="caution">
    <text evidence="4">The sequence shown here is derived from an EMBL/GenBank/DDBJ whole genome shotgun (WGS) entry which is preliminary data.</text>
</comment>
<comment type="similarity">
    <text evidence="1">Belongs to the carbon-nitrogen hydrolase superfamily. NIT1/NIT2 family.</text>
</comment>
<protein>
    <submittedName>
        <fullName evidence="4">Putative amidohydrolase</fullName>
    </submittedName>
</protein>
<keyword evidence="5" id="KW-1185">Reference proteome</keyword>
<evidence type="ECO:0000259" key="3">
    <source>
        <dbReference type="PROSITE" id="PS50263"/>
    </source>
</evidence>